<dbReference type="GO" id="GO:0016020">
    <property type="term" value="C:membrane"/>
    <property type="evidence" value="ECO:0007669"/>
    <property type="project" value="UniProtKB-SubCell"/>
</dbReference>
<feature type="transmembrane region" description="Helical" evidence="7">
    <location>
        <begin position="91"/>
        <end position="111"/>
    </location>
</feature>
<reference evidence="9 10" key="1">
    <citation type="submission" date="2017-12" db="EMBL/GenBank/DDBJ databases">
        <title>Genome sequence of the active heterotrophic nitrifier-denitrifier, Cupriavidus pauculus UM1.</title>
        <authorList>
            <person name="Putonti C."/>
            <person name="Castignetti D."/>
        </authorList>
    </citation>
    <scope>NUCLEOTIDE SEQUENCE [LARGE SCALE GENOMIC DNA]</scope>
    <source>
        <strain evidence="9 10">UM1</strain>
    </source>
</reference>
<accession>A0A2N5CAF6</accession>
<evidence type="ECO:0000313" key="10">
    <source>
        <dbReference type="Proteomes" id="UP000234341"/>
    </source>
</evidence>
<protein>
    <submittedName>
        <fullName evidence="9">Kef family K(+) transporter</fullName>
    </submittedName>
</protein>
<organism evidence="9 10">
    <name type="scientific">Cupriavidus pauculus</name>
    <dbReference type="NCBI Taxonomy" id="82633"/>
    <lineage>
        <taxon>Bacteria</taxon>
        <taxon>Pseudomonadati</taxon>
        <taxon>Pseudomonadota</taxon>
        <taxon>Betaproteobacteria</taxon>
        <taxon>Burkholderiales</taxon>
        <taxon>Burkholderiaceae</taxon>
        <taxon>Cupriavidus</taxon>
    </lineage>
</organism>
<feature type="transmembrane region" description="Helical" evidence="7">
    <location>
        <begin position="6"/>
        <end position="25"/>
    </location>
</feature>
<dbReference type="AlphaFoldDB" id="A0A2N5CAF6"/>
<evidence type="ECO:0000256" key="6">
    <source>
        <dbReference type="ARBA" id="ARBA00023136"/>
    </source>
</evidence>
<dbReference type="PANTHER" id="PTHR42751:SF1">
    <property type="entry name" value="CATION_PROTON ANTIPORTER YBAL-RELATED"/>
    <property type="match status" value="1"/>
</dbReference>
<dbReference type="Pfam" id="PF02254">
    <property type="entry name" value="TrkA_N"/>
    <property type="match status" value="1"/>
</dbReference>
<dbReference type="RefSeq" id="WP_101682859.1">
    <property type="nucleotide sequence ID" value="NZ_PJRP01000008.1"/>
</dbReference>
<dbReference type="InterPro" id="IPR038770">
    <property type="entry name" value="Na+/solute_symporter_sf"/>
</dbReference>
<gene>
    <name evidence="9" type="ORF">CYJ10_18105</name>
</gene>
<comment type="subcellular location">
    <subcellularLocation>
        <location evidence="1">Membrane</location>
        <topology evidence="1">Multi-pass membrane protein</topology>
    </subcellularLocation>
</comment>
<dbReference type="InterPro" id="IPR036291">
    <property type="entry name" value="NAD(P)-bd_dom_sf"/>
</dbReference>
<evidence type="ECO:0000313" key="9">
    <source>
        <dbReference type="EMBL" id="PLP99205.1"/>
    </source>
</evidence>
<evidence type="ECO:0000256" key="3">
    <source>
        <dbReference type="ARBA" id="ARBA00022448"/>
    </source>
</evidence>
<feature type="transmembrane region" description="Helical" evidence="7">
    <location>
        <begin position="117"/>
        <end position="136"/>
    </location>
</feature>
<feature type="transmembrane region" description="Helical" evidence="7">
    <location>
        <begin position="309"/>
        <end position="333"/>
    </location>
</feature>
<dbReference type="PROSITE" id="PS51201">
    <property type="entry name" value="RCK_N"/>
    <property type="match status" value="1"/>
</dbReference>
<feature type="transmembrane region" description="Helical" evidence="7">
    <location>
        <begin position="32"/>
        <end position="51"/>
    </location>
</feature>
<evidence type="ECO:0000259" key="8">
    <source>
        <dbReference type="PROSITE" id="PS51201"/>
    </source>
</evidence>
<dbReference type="OrthoDB" id="9781411at2"/>
<dbReference type="Pfam" id="PF00999">
    <property type="entry name" value="Na_H_Exchanger"/>
    <property type="match status" value="1"/>
</dbReference>
<dbReference type="GO" id="GO:0006813">
    <property type="term" value="P:potassium ion transport"/>
    <property type="evidence" value="ECO:0007669"/>
    <property type="project" value="InterPro"/>
</dbReference>
<dbReference type="Gene3D" id="1.20.1530.20">
    <property type="match status" value="1"/>
</dbReference>
<dbReference type="EMBL" id="PJRP01000008">
    <property type="protein sequence ID" value="PLP99205.1"/>
    <property type="molecule type" value="Genomic_DNA"/>
</dbReference>
<comment type="caution">
    <text evidence="9">The sequence shown here is derived from an EMBL/GenBank/DDBJ whole genome shotgun (WGS) entry which is preliminary data.</text>
</comment>
<feature type="transmembrane region" description="Helical" evidence="7">
    <location>
        <begin position="372"/>
        <end position="391"/>
    </location>
</feature>
<dbReference type="SUPFAM" id="SSF51735">
    <property type="entry name" value="NAD(P)-binding Rossmann-fold domains"/>
    <property type="match status" value="1"/>
</dbReference>
<dbReference type="InterPro" id="IPR003148">
    <property type="entry name" value="RCK_N"/>
</dbReference>
<feature type="domain" description="RCK N-terminal" evidence="8">
    <location>
        <begin position="428"/>
        <end position="550"/>
    </location>
</feature>
<keyword evidence="3" id="KW-0813">Transport</keyword>
<dbReference type="NCBIfam" id="NF007950">
    <property type="entry name" value="PRK10669.1"/>
    <property type="match status" value="1"/>
</dbReference>
<name>A0A2N5CAF6_9BURK</name>
<feature type="transmembrane region" description="Helical" evidence="7">
    <location>
        <begin position="188"/>
        <end position="209"/>
    </location>
</feature>
<comment type="similarity">
    <text evidence="2">Belongs to the monovalent cation:proton antiporter 2 (CPA2) transporter (TC 2.A.37) family.</text>
</comment>
<feature type="transmembrane region" description="Helical" evidence="7">
    <location>
        <begin position="345"/>
        <end position="365"/>
    </location>
</feature>
<feature type="transmembrane region" description="Helical" evidence="7">
    <location>
        <begin position="148"/>
        <end position="168"/>
    </location>
</feature>
<evidence type="ECO:0000256" key="4">
    <source>
        <dbReference type="ARBA" id="ARBA00022692"/>
    </source>
</evidence>
<evidence type="ECO:0000256" key="1">
    <source>
        <dbReference type="ARBA" id="ARBA00004141"/>
    </source>
</evidence>
<keyword evidence="6 7" id="KW-0472">Membrane</keyword>
<dbReference type="Gene3D" id="3.40.50.720">
    <property type="entry name" value="NAD(P)-binding Rossmann-like Domain"/>
    <property type="match status" value="1"/>
</dbReference>
<evidence type="ECO:0000256" key="2">
    <source>
        <dbReference type="ARBA" id="ARBA00005551"/>
    </source>
</evidence>
<dbReference type="GO" id="GO:0015297">
    <property type="term" value="F:antiporter activity"/>
    <property type="evidence" value="ECO:0007669"/>
    <property type="project" value="InterPro"/>
</dbReference>
<feature type="transmembrane region" description="Helical" evidence="7">
    <location>
        <begin position="230"/>
        <end position="259"/>
    </location>
</feature>
<keyword evidence="5 7" id="KW-1133">Transmembrane helix</keyword>
<dbReference type="PANTHER" id="PTHR42751">
    <property type="entry name" value="SODIUM/HYDROGEN EXCHANGER FAMILY/TRKA DOMAIN PROTEIN"/>
    <property type="match status" value="1"/>
</dbReference>
<keyword evidence="4 7" id="KW-0812">Transmembrane</keyword>
<sequence length="577" mass="61241">MDHNLTLITTLAAGFGIALVLGFLAERMKIPALVGYLVSGIIIGPGTPGFVADVHLAAQLSEIGVMLLMFGVGLHFSLSDLLAVKRIAIPGAVVQMGIATLLGMAIGWGWGWHWGTGLIFGLSLSCASTVVLLKALESRGVLETMNGRIAVGWLVVEDLATVLVLVLLPPLAGLLGGTVNAEAQASQSIGMTVFQTLLQVVAFIALMLIAGRRVLPWLLWQVAKTGSRELFTLAVVAVAIGIAFGAAEIFSVSFALGAFFAGMVMRESQFSHRAAEESLPLRDAFSVLFFVSVGMLFKPEILVEQPLHVLAVVAVIVVGKSLAAFALVLAFRYPLNTALTVSASLAQIGEFSFILAGLGVTLGLLPEEGMSLILAGALISIALNPLLFAALEPVRRWILARSSMARNLEQRGDPYAELPVTTERKYLQGQVVLVGYGRVGRRIAKAMQDRGIPFVIADENRELVESLRKAGFAAVSGNAADPAVLIQAHIAHAAMLVVAVPEPLYVRQMVETARTLNPHVEVVLRTHSEDESKLLRKEGLGTVFYGEEELAKGMSGHVLGRFVPESVNGASASPVAL</sequence>
<dbReference type="Proteomes" id="UP000234341">
    <property type="component" value="Unassembled WGS sequence"/>
</dbReference>
<proteinExistence type="inferred from homology"/>
<feature type="transmembrane region" description="Helical" evidence="7">
    <location>
        <begin position="63"/>
        <end position="84"/>
    </location>
</feature>
<dbReference type="GO" id="GO:1902600">
    <property type="term" value="P:proton transmembrane transport"/>
    <property type="evidence" value="ECO:0007669"/>
    <property type="project" value="InterPro"/>
</dbReference>
<evidence type="ECO:0000256" key="7">
    <source>
        <dbReference type="SAM" id="Phobius"/>
    </source>
</evidence>
<dbReference type="InterPro" id="IPR006153">
    <property type="entry name" value="Cation/H_exchanger_TM"/>
</dbReference>
<evidence type="ECO:0000256" key="5">
    <source>
        <dbReference type="ARBA" id="ARBA00022989"/>
    </source>
</evidence>